<gene>
    <name evidence="2" type="ORF">AVDCRST_MAG49-3924</name>
</gene>
<sequence>LAEAPWRQATPARCRTRPGDPRGVGATRPSAASCCSPAWSGSSSPWGSAPATAPPRRGSYSPRWPSWPASVCSRRRYRASATTAAG</sequence>
<feature type="compositionally biased region" description="Low complexity" evidence="1">
    <location>
        <begin position="29"/>
        <end position="55"/>
    </location>
</feature>
<dbReference type="AlphaFoldDB" id="A0A6J4VB20"/>
<proteinExistence type="predicted"/>
<dbReference type="EMBL" id="CADCWG010000284">
    <property type="protein sequence ID" value="CAA9573849.1"/>
    <property type="molecule type" value="Genomic_DNA"/>
</dbReference>
<feature type="non-terminal residue" evidence="2">
    <location>
        <position position="86"/>
    </location>
</feature>
<feature type="non-terminal residue" evidence="2">
    <location>
        <position position="1"/>
    </location>
</feature>
<protein>
    <submittedName>
        <fullName evidence="2">Uncharacterized protein</fullName>
    </submittedName>
</protein>
<evidence type="ECO:0000256" key="1">
    <source>
        <dbReference type="SAM" id="MobiDB-lite"/>
    </source>
</evidence>
<accession>A0A6J4VB20</accession>
<organism evidence="2">
    <name type="scientific">uncultured Thermomicrobiales bacterium</name>
    <dbReference type="NCBI Taxonomy" id="1645740"/>
    <lineage>
        <taxon>Bacteria</taxon>
        <taxon>Pseudomonadati</taxon>
        <taxon>Thermomicrobiota</taxon>
        <taxon>Thermomicrobia</taxon>
        <taxon>Thermomicrobiales</taxon>
        <taxon>environmental samples</taxon>
    </lineage>
</organism>
<feature type="region of interest" description="Disordered" evidence="1">
    <location>
        <begin position="1"/>
        <end position="62"/>
    </location>
</feature>
<evidence type="ECO:0000313" key="2">
    <source>
        <dbReference type="EMBL" id="CAA9573849.1"/>
    </source>
</evidence>
<reference evidence="2" key="1">
    <citation type="submission" date="2020-02" db="EMBL/GenBank/DDBJ databases">
        <authorList>
            <person name="Meier V. D."/>
        </authorList>
    </citation>
    <scope>NUCLEOTIDE SEQUENCE</scope>
    <source>
        <strain evidence="2">AVDCRST_MAG49</strain>
    </source>
</reference>
<name>A0A6J4VB20_9BACT</name>